<organism evidence="1">
    <name type="scientific">Arundo donax</name>
    <name type="common">Giant reed</name>
    <name type="synonym">Donax arundinaceus</name>
    <dbReference type="NCBI Taxonomy" id="35708"/>
    <lineage>
        <taxon>Eukaryota</taxon>
        <taxon>Viridiplantae</taxon>
        <taxon>Streptophyta</taxon>
        <taxon>Embryophyta</taxon>
        <taxon>Tracheophyta</taxon>
        <taxon>Spermatophyta</taxon>
        <taxon>Magnoliopsida</taxon>
        <taxon>Liliopsida</taxon>
        <taxon>Poales</taxon>
        <taxon>Poaceae</taxon>
        <taxon>PACMAD clade</taxon>
        <taxon>Arundinoideae</taxon>
        <taxon>Arundineae</taxon>
        <taxon>Arundo</taxon>
    </lineage>
</organism>
<evidence type="ECO:0000313" key="1">
    <source>
        <dbReference type="EMBL" id="JAE14557.1"/>
    </source>
</evidence>
<reference evidence="1" key="1">
    <citation type="submission" date="2014-09" db="EMBL/GenBank/DDBJ databases">
        <authorList>
            <person name="Magalhaes I.L.F."/>
            <person name="Oliveira U."/>
            <person name="Santos F.R."/>
            <person name="Vidigal T.H.D.A."/>
            <person name="Brescovit A.D."/>
            <person name="Santos A.J."/>
        </authorList>
    </citation>
    <scope>NUCLEOTIDE SEQUENCE</scope>
    <source>
        <tissue evidence="1">Shoot tissue taken approximately 20 cm above the soil surface</tissue>
    </source>
</reference>
<dbReference type="AlphaFoldDB" id="A0A0A9FQI3"/>
<name>A0A0A9FQI3_ARUDO</name>
<dbReference type="EMBL" id="GBRH01183339">
    <property type="protein sequence ID" value="JAE14557.1"/>
    <property type="molecule type" value="Transcribed_RNA"/>
</dbReference>
<accession>A0A0A9FQI3</accession>
<protein>
    <submittedName>
        <fullName evidence="1">Uncharacterized protein</fullName>
    </submittedName>
</protein>
<reference evidence="1" key="2">
    <citation type="journal article" date="2015" name="Data Brief">
        <title>Shoot transcriptome of the giant reed, Arundo donax.</title>
        <authorList>
            <person name="Barrero R.A."/>
            <person name="Guerrero F.D."/>
            <person name="Moolhuijzen P."/>
            <person name="Goolsby J.A."/>
            <person name="Tidwell J."/>
            <person name="Bellgard S.E."/>
            <person name="Bellgard M.I."/>
        </authorList>
    </citation>
    <scope>NUCLEOTIDE SEQUENCE</scope>
    <source>
        <tissue evidence="1">Shoot tissue taken approximately 20 cm above the soil surface</tissue>
    </source>
</reference>
<proteinExistence type="predicted"/>
<sequence>MNADTGYFLYPWFPAVADRPPLKSGM</sequence>